<evidence type="ECO:0000256" key="1">
    <source>
        <dbReference type="SAM" id="MobiDB-lite"/>
    </source>
</evidence>
<keyword evidence="3" id="KW-1185">Reference proteome</keyword>
<feature type="compositionally biased region" description="Basic and acidic residues" evidence="1">
    <location>
        <begin position="375"/>
        <end position="394"/>
    </location>
</feature>
<name>A0A1Y1XL55_9FUNG</name>
<protein>
    <submittedName>
        <fullName evidence="2">Uncharacterized protein</fullName>
    </submittedName>
</protein>
<feature type="compositionally biased region" description="Polar residues" evidence="1">
    <location>
        <begin position="249"/>
        <end position="258"/>
    </location>
</feature>
<dbReference type="InParanoid" id="A0A1Y1XL55"/>
<dbReference type="AlphaFoldDB" id="A0A1Y1XL55"/>
<feature type="compositionally biased region" description="Basic and acidic residues" evidence="1">
    <location>
        <begin position="229"/>
        <end position="242"/>
    </location>
</feature>
<comment type="caution">
    <text evidence="2">The sequence shown here is derived from an EMBL/GenBank/DDBJ whole genome shotgun (WGS) entry which is preliminary data.</text>
</comment>
<feature type="region of interest" description="Disordered" evidence="1">
    <location>
        <begin position="229"/>
        <end position="259"/>
    </location>
</feature>
<accession>A0A1Y1XL55</accession>
<reference evidence="2 3" key="1">
    <citation type="submission" date="2016-07" db="EMBL/GenBank/DDBJ databases">
        <title>Pervasive Adenine N6-methylation of Active Genes in Fungi.</title>
        <authorList>
            <consortium name="DOE Joint Genome Institute"/>
            <person name="Mondo S.J."/>
            <person name="Dannebaum R.O."/>
            <person name="Kuo R.C."/>
            <person name="Labutti K."/>
            <person name="Haridas S."/>
            <person name="Kuo A."/>
            <person name="Salamov A."/>
            <person name="Ahrendt S.R."/>
            <person name="Lipzen A."/>
            <person name="Sullivan W."/>
            <person name="Andreopoulos W.B."/>
            <person name="Clum A."/>
            <person name="Lindquist E."/>
            <person name="Daum C."/>
            <person name="Ramamoorthy G.K."/>
            <person name="Gryganskyi A."/>
            <person name="Culley D."/>
            <person name="Magnuson J.K."/>
            <person name="James T.Y."/>
            <person name="O'Malley M.A."/>
            <person name="Stajich J.E."/>
            <person name="Spatafora J.W."/>
            <person name="Visel A."/>
            <person name="Grigoriev I.V."/>
        </authorList>
    </citation>
    <scope>NUCLEOTIDE SEQUENCE [LARGE SCALE GENOMIC DNA]</scope>
    <source>
        <strain evidence="2 3">CBS 931.73</strain>
    </source>
</reference>
<dbReference type="EMBL" id="MCFE01000569">
    <property type="protein sequence ID" value="ORX86481.1"/>
    <property type="molecule type" value="Genomic_DNA"/>
</dbReference>
<feature type="region of interest" description="Disordered" evidence="1">
    <location>
        <begin position="355"/>
        <end position="403"/>
    </location>
</feature>
<feature type="region of interest" description="Disordered" evidence="1">
    <location>
        <begin position="422"/>
        <end position="463"/>
    </location>
</feature>
<dbReference type="OrthoDB" id="5382203at2759"/>
<evidence type="ECO:0000313" key="3">
    <source>
        <dbReference type="Proteomes" id="UP000193498"/>
    </source>
</evidence>
<sequence>MVEYLAKYLLNSVGVLAKQLLKPSVDLEDVLHAFGLNEQIKEVFLKMDLRKKLEKKLGFDCNNNNRLSLLESHERPISLEEFPHASNPFSLIRSRIEIAEQRPTAKAKFAGAKLLTSIPSFLKRGKREEPGLWPPNVAFNQSRQSLAGLNTHSPKAEYFRYMPTVGSDDATVADSAMSVNGSALDEMDRNKKNFEFEELLESDATQRVSLTTKRLRTIESRKRLNSLRPRESIHKDISAVEERSDEGESSTMSQSNSVVEPYASTLRRSQTLYEFLKTSNPEASVRSNPAPKVEPFGKLIPRDPVVSFKSILMNWDTSSDEDELSSDFLKNTGPEDVDTKNIGLKVNRTLSRAGTQLQRIHHSIRRSATTRGKVQNHETPRNTEHTRGETSTPRKERRRRRVLSVPTVFDTSRTIPLEQKSRQMDALRKRESMPTGTWSANLSRSSTSIRRPTRPFSASEDRYSPSIRARRRDVSSLILSSTSEISTLPPSTPTNLSMLKSSGVSDYPDLYFISGMSNTSASKRNSIAATPPEMMIPFCLCAECLSGMIQNF</sequence>
<dbReference type="Proteomes" id="UP000193498">
    <property type="component" value="Unassembled WGS sequence"/>
</dbReference>
<proteinExistence type="predicted"/>
<evidence type="ECO:0000313" key="2">
    <source>
        <dbReference type="EMBL" id="ORX86481.1"/>
    </source>
</evidence>
<organism evidence="2 3">
    <name type="scientific">Basidiobolus meristosporus CBS 931.73</name>
    <dbReference type="NCBI Taxonomy" id="1314790"/>
    <lineage>
        <taxon>Eukaryota</taxon>
        <taxon>Fungi</taxon>
        <taxon>Fungi incertae sedis</taxon>
        <taxon>Zoopagomycota</taxon>
        <taxon>Entomophthoromycotina</taxon>
        <taxon>Basidiobolomycetes</taxon>
        <taxon>Basidiobolales</taxon>
        <taxon>Basidiobolaceae</taxon>
        <taxon>Basidiobolus</taxon>
    </lineage>
</organism>
<gene>
    <name evidence="2" type="ORF">K493DRAFT_360136</name>
</gene>
<feature type="compositionally biased region" description="Basic and acidic residues" evidence="1">
    <location>
        <begin position="422"/>
        <end position="432"/>
    </location>
</feature>